<dbReference type="EMBL" id="CAAALY010004442">
    <property type="protein sequence ID" value="VEL08656.1"/>
    <property type="molecule type" value="Genomic_DNA"/>
</dbReference>
<comment type="caution">
    <text evidence="3">The sequence shown here is derived from an EMBL/GenBank/DDBJ whole genome shotgun (WGS) entry which is preliminary data.</text>
</comment>
<feature type="signal peptide" evidence="2">
    <location>
        <begin position="1"/>
        <end position="19"/>
    </location>
</feature>
<accession>A0A3S5BLX5</accession>
<sequence>MVLRYIRIFFLCFIPTVIQERMLHVQRWVNNLPWGEINITSAASSSGSVGVGCGESSSSSTSGVGGSCSENTAPGPSASSGQGSSGCCSLMCPGICSAGGLLLGGLPAHLEPPEGTEGERTPPPGRLYMSRLPLGPEELAVFDRRYKPSQHHHHHHPQQQNIQNNINSGHQPQQQAQQSTGLHANVVVRATGPNASVSAAPSSQPCPGFPPYPPPHPQTYAQACCYGDHYQHAHAGADYQCHQSRQPATPAAAAQAEDQVYINGTGVGKADGAGGSCSANRLFTDWETRLVVQLFAEFFTPRNSAAAAEAAKVTSLGGGIGGGGYAEPTSRQIISGSPGHKALAASARNPHPQPQLPSLAEVRLRLATSRLKETRSAVSVRSKIKRLLATGAWAEFK</sequence>
<proteinExistence type="predicted"/>
<keyword evidence="2" id="KW-0732">Signal</keyword>
<feature type="chain" id="PRO_5018763702" evidence="2">
    <location>
        <begin position="20"/>
        <end position="397"/>
    </location>
</feature>
<evidence type="ECO:0000256" key="1">
    <source>
        <dbReference type="SAM" id="MobiDB-lite"/>
    </source>
</evidence>
<name>A0A3S5BLX5_9PLAT</name>
<evidence type="ECO:0000313" key="4">
    <source>
        <dbReference type="Proteomes" id="UP000784294"/>
    </source>
</evidence>
<dbReference type="AlphaFoldDB" id="A0A3S5BLX5"/>
<feature type="region of interest" description="Disordered" evidence="1">
    <location>
        <begin position="148"/>
        <end position="180"/>
    </location>
</feature>
<dbReference type="Proteomes" id="UP000784294">
    <property type="component" value="Unassembled WGS sequence"/>
</dbReference>
<feature type="region of interest" description="Disordered" evidence="1">
    <location>
        <begin position="44"/>
        <end position="80"/>
    </location>
</feature>
<reference evidence="3" key="1">
    <citation type="submission" date="2018-11" db="EMBL/GenBank/DDBJ databases">
        <authorList>
            <consortium name="Pathogen Informatics"/>
        </authorList>
    </citation>
    <scope>NUCLEOTIDE SEQUENCE</scope>
</reference>
<keyword evidence="4" id="KW-1185">Reference proteome</keyword>
<organism evidence="3 4">
    <name type="scientific">Protopolystoma xenopodis</name>
    <dbReference type="NCBI Taxonomy" id="117903"/>
    <lineage>
        <taxon>Eukaryota</taxon>
        <taxon>Metazoa</taxon>
        <taxon>Spiralia</taxon>
        <taxon>Lophotrochozoa</taxon>
        <taxon>Platyhelminthes</taxon>
        <taxon>Monogenea</taxon>
        <taxon>Polyopisthocotylea</taxon>
        <taxon>Polystomatidea</taxon>
        <taxon>Polystomatidae</taxon>
        <taxon>Protopolystoma</taxon>
    </lineage>
</organism>
<evidence type="ECO:0000256" key="2">
    <source>
        <dbReference type="SAM" id="SignalP"/>
    </source>
</evidence>
<dbReference type="OrthoDB" id="6223456at2759"/>
<feature type="compositionally biased region" description="Basic residues" evidence="1">
    <location>
        <begin position="148"/>
        <end position="157"/>
    </location>
</feature>
<evidence type="ECO:0000313" key="3">
    <source>
        <dbReference type="EMBL" id="VEL08656.1"/>
    </source>
</evidence>
<gene>
    <name evidence="3" type="ORF">PXEA_LOCUS2096</name>
</gene>
<feature type="compositionally biased region" description="Low complexity" evidence="1">
    <location>
        <begin position="158"/>
        <end position="178"/>
    </location>
</feature>
<protein>
    <submittedName>
        <fullName evidence="3">Uncharacterized protein</fullName>
    </submittedName>
</protein>
<feature type="region of interest" description="Disordered" evidence="1">
    <location>
        <begin position="108"/>
        <end position="128"/>
    </location>
</feature>